<dbReference type="EMBL" id="PYLP01000020">
    <property type="protein sequence ID" value="PST37177.1"/>
    <property type="molecule type" value="Genomic_DNA"/>
</dbReference>
<comment type="caution">
    <text evidence="12">The sequence shown here is derived from an EMBL/GenBank/DDBJ whole genome shotgun (WGS) entry which is preliminary data.</text>
</comment>
<evidence type="ECO:0000256" key="3">
    <source>
        <dbReference type="ARBA" id="ARBA00022679"/>
    </source>
</evidence>
<dbReference type="Pfam" id="PF08545">
    <property type="entry name" value="ACP_syn_III"/>
    <property type="match status" value="1"/>
</dbReference>
<keyword evidence="3 9" id="KW-0808">Transferase</keyword>
<dbReference type="EC" id="2.3.1.180" evidence="9"/>
<keyword evidence="13" id="KW-1185">Reference proteome</keyword>
<dbReference type="AlphaFoldDB" id="A0A2T3FPG7"/>
<organism evidence="12 13">
    <name type="scientific">Faecalibacillus faecis</name>
    <dbReference type="NCBI Taxonomy" id="1982628"/>
    <lineage>
        <taxon>Bacteria</taxon>
        <taxon>Bacillati</taxon>
        <taxon>Bacillota</taxon>
        <taxon>Erysipelotrichia</taxon>
        <taxon>Erysipelotrichales</taxon>
        <taxon>Coprobacillaceae</taxon>
        <taxon>Faecalibacillus</taxon>
    </lineage>
</organism>
<evidence type="ECO:0000256" key="4">
    <source>
        <dbReference type="ARBA" id="ARBA00022832"/>
    </source>
</evidence>
<dbReference type="GO" id="GO:0033818">
    <property type="term" value="F:beta-ketoacyl-acyl-carrier-protein synthase III activity"/>
    <property type="evidence" value="ECO:0007669"/>
    <property type="project" value="UniProtKB-UniRule"/>
</dbReference>
<dbReference type="GO" id="GO:0004315">
    <property type="term" value="F:3-oxoacyl-[acyl-carrier-protein] synthase activity"/>
    <property type="evidence" value="ECO:0007669"/>
    <property type="project" value="InterPro"/>
</dbReference>
<dbReference type="Pfam" id="PF08541">
    <property type="entry name" value="ACP_syn_III_C"/>
    <property type="match status" value="1"/>
</dbReference>
<feature type="active site" evidence="9">
    <location>
        <position position="258"/>
    </location>
</feature>
<dbReference type="InterPro" id="IPR004655">
    <property type="entry name" value="FabH"/>
</dbReference>
<evidence type="ECO:0000259" key="10">
    <source>
        <dbReference type="Pfam" id="PF08541"/>
    </source>
</evidence>
<dbReference type="HAMAP" id="MF_01815">
    <property type="entry name" value="FabH"/>
    <property type="match status" value="1"/>
</dbReference>
<dbReference type="NCBIfam" id="TIGR00747">
    <property type="entry name" value="fabH"/>
    <property type="match status" value="1"/>
</dbReference>
<evidence type="ECO:0000256" key="9">
    <source>
        <dbReference type="HAMAP-Rule" id="MF_01815"/>
    </source>
</evidence>
<evidence type="ECO:0000256" key="2">
    <source>
        <dbReference type="ARBA" id="ARBA00022516"/>
    </source>
</evidence>
<dbReference type="InterPro" id="IPR013751">
    <property type="entry name" value="ACP_syn_III_N"/>
</dbReference>
<dbReference type="InterPro" id="IPR016039">
    <property type="entry name" value="Thiolase-like"/>
</dbReference>
<dbReference type="InterPro" id="IPR013747">
    <property type="entry name" value="ACP_syn_III_C"/>
</dbReference>
<keyword evidence="5 9" id="KW-0443">Lipid metabolism</keyword>
<keyword evidence="4 9" id="KW-0276">Fatty acid metabolism</keyword>
<evidence type="ECO:0000256" key="7">
    <source>
        <dbReference type="ARBA" id="ARBA00023268"/>
    </source>
</evidence>
<dbReference type="Gene3D" id="3.40.47.10">
    <property type="match status" value="1"/>
</dbReference>
<dbReference type="PANTHER" id="PTHR43091:SF1">
    <property type="entry name" value="BETA-KETOACYL-[ACYL-CARRIER-PROTEIN] SYNTHASE III, CHLOROPLASTIC"/>
    <property type="match status" value="1"/>
</dbReference>
<comment type="similarity">
    <text evidence="1 9">Belongs to the thiolase-like superfamily. FabH family.</text>
</comment>
<dbReference type="CDD" id="cd00830">
    <property type="entry name" value="KAS_III"/>
    <property type="match status" value="1"/>
</dbReference>
<dbReference type="GO" id="GO:0005737">
    <property type="term" value="C:cytoplasm"/>
    <property type="evidence" value="ECO:0007669"/>
    <property type="project" value="UniProtKB-SubCell"/>
</dbReference>
<name>A0A2T3FPG7_9FIRM</name>
<keyword evidence="6 9" id="KW-0275">Fatty acid biosynthesis</keyword>
<evidence type="ECO:0000256" key="6">
    <source>
        <dbReference type="ARBA" id="ARBA00023160"/>
    </source>
</evidence>
<comment type="subcellular location">
    <subcellularLocation>
        <location evidence="9">Cytoplasm</location>
    </subcellularLocation>
</comment>
<evidence type="ECO:0000256" key="8">
    <source>
        <dbReference type="ARBA" id="ARBA00023315"/>
    </source>
</evidence>
<feature type="domain" description="Beta-ketoacyl-[acyl-carrier-protein] synthase III C-terminal" evidence="10">
    <location>
        <begin position="212"/>
        <end position="301"/>
    </location>
</feature>
<protein>
    <recommendedName>
        <fullName evidence="9">Beta-ketoacyl-[acyl-carrier-protein] synthase III</fullName>
        <shortName evidence="9">Beta-ketoacyl-ACP synthase III</shortName>
        <shortName evidence="9">KAS III</shortName>
        <ecNumber evidence="9">2.3.1.180</ecNumber>
    </recommendedName>
    <alternativeName>
        <fullName evidence="9">3-oxoacyl-[acyl-carrier-protein] synthase 3</fullName>
    </alternativeName>
    <alternativeName>
        <fullName evidence="9">3-oxoacyl-[acyl-carrier-protein] synthase III</fullName>
    </alternativeName>
</protein>
<feature type="region of interest" description="ACP-binding" evidence="9">
    <location>
        <begin position="229"/>
        <end position="233"/>
    </location>
</feature>
<dbReference type="SUPFAM" id="SSF53901">
    <property type="entry name" value="Thiolase-like"/>
    <property type="match status" value="1"/>
</dbReference>
<keyword evidence="8 9" id="KW-0012">Acyltransferase</keyword>
<comment type="function">
    <text evidence="9">Catalyzes the condensation reaction of fatty acid synthesis by the addition to an acyl acceptor of two carbons from malonyl-ACP. Catalyzes the first condensation reaction which initiates fatty acid synthesis and may therefore play a role in governing the total rate of fatty acid production. Possesses both acetoacetyl-ACP synthase and acetyl transacylase activities. Its substrate specificity determines the biosynthesis of branched-chain and/or straight-chain of fatty acids.</text>
</comment>
<gene>
    <name evidence="9" type="primary">fabH</name>
    <name evidence="12" type="ORF">C7U55_11495</name>
</gene>
<keyword evidence="7 9" id="KW-0511">Multifunctional enzyme</keyword>
<keyword evidence="9" id="KW-0963">Cytoplasm</keyword>
<feature type="domain" description="Beta-ketoacyl-[acyl-carrier-protein] synthase III N-terminal" evidence="11">
    <location>
        <begin position="105"/>
        <end position="174"/>
    </location>
</feature>
<comment type="pathway">
    <text evidence="9">Lipid metabolism; fatty acid biosynthesis.</text>
</comment>
<feature type="active site" evidence="9">
    <location>
        <position position="111"/>
    </location>
</feature>
<dbReference type="PANTHER" id="PTHR43091">
    <property type="entry name" value="3-OXOACYL-[ACYL-CARRIER-PROTEIN] SYNTHASE"/>
    <property type="match status" value="1"/>
</dbReference>
<comment type="subunit">
    <text evidence="9">Homodimer.</text>
</comment>
<evidence type="ECO:0000256" key="5">
    <source>
        <dbReference type="ARBA" id="ARBA00023098"/>
    </source>
</evidence>
<sequence>MNGIEIISTGYAKIEKTLDNAQLEKMVETSNEWILSRTGIQRRHISSRSSALLAIEAAKKATQNQDLSKLSLIIVATMTPENKTPSNACLVQKALDLNEQAMICFDINAACSGYVYALKVAQSLLQEGQYGLIIGSEQLSSIIDYQDRNTCILFGDGAAATLIQKNNNIFYSYLDSAGNREVLYANDYLKMKGQEVFKFAIQTIPQSIDHVLNQAKMTLEEIDYVVCHQANERIIKHVYKKYQCPQEKFYMNLQEYGNTSAASIPLALAEMNEKGILKKGMKIILVGFGGGLTWGALLMEW</sequence>
<dbReference type="GO" id="GO:0006633">
    <property type="term" value="P:fatty acid biosynthetic process"/>
    <property type="evidence" value="ECO:0007669"/>
    <property type="project" value="UniProtKB-UniRule"/>
</dbReference>
<keyword evidence="2 9" id="KW-0444">Lipid biosynthesis</keyword>
<evidence type="ECO:0000256" key="1">
    <source>
        <dbReference type="ARBA" id="ARBA00008642"/>
    </source>
</evidence>
<comment type="catalytic activity">
    <reaction evidence="9">
        <text>malonyl-[ACP] + acetyl-CoA + H(+) = 3-oxobutanoyl-[ACP] + CO2 + CoA</text>
        <dbReference type="Rhea" id="RHEA:12080"/>
        <dbReference type="Rhea" id="RHEA-COMP:9623"/>
        <dbReference type="Rhea" id="RHEA-COMP:9625"/>
        <dbReference type="ChEBI" id="CHEBI:15378"/>
        <dbReference type="ChEBI" id="CHEBI:16526"/>
        <dbReference type="ChEBI" id="CHEBI:57287"/>
        <dbReference type="ChEBI" id="CHEBI:57288"/>
        <dbReference type="ChEBI" id="CHEBI:78449"/>
        <dbReference type="ChEBI" id="CHEBI:78450"/>
        <dbReference type="EC" id="2.3.1.180"/>
    </reaction>
</comment>
<proteinExistence type="inferred from homology"/>
<feature type="active site" evidence="9">
    <location>
        <position position="228"/>
    </location>
</feature>
<dbReference type="UniPathway" id="UPA00094"/>
<dbReference type="NCBIfam" id="NF006829">
    <property type="entry name" value="PRK09352.1"/>
    <property type="match status" value="1"/>
</dbReference>
<evidence type="ECO:0000259" key="11">
    <source>
        <dbReference type="Pfam" id="PF08545"/>
    </source>
</evidence>
<reference evidence="13" key="1">
    <citation type="submission" date="2018-03" db="EMBL/GenBank/DDBJ databases">
        <title>Lachnoclostridium SNUG30370 gen.nov., sp.nov., isolated from human faeces.</title>
        <authorList>
            <person name="Seo B."/>
            <person name="Jeon K."/>
            <person name="Ko G."/>
        </authorList>
    </citation>
    <scope>NUCLEOTIDE SEQUENCE [LARGE SCALE GENOMIC DNA]</scope>
    <source>
        <strain evidence="13">SNUG30370</strain>
    </source>
</reference>
<evidence type="ECO:0000313" key="13">
    <source>
        <dbReference type="Proteomes" id="UP000241201"/>
    </source>
</evidence>
<dbReference type="RefSeq" id="WP_106988689.1">
    <property type="nucleotide sequence ID" value="NZ_PYLP01000020.1"/>
</dbReference>
<accession>A0A2T3FPG7</accession>
<comment type="domain">
    <text evidence="9">The last Arg residue of the ACP-binding site is essential for the weak association between ACP/AcpP and FabH.</text>
</comment>
<dbReference type="Proteomes" id="UP000241201">
    <property type="component" value="Unassembled WGS sequence"/>
</dbReference>
<evidence type="ECO:0000313" key="12">
    <source>
        <dbReference type="EMBL" id="PST37177.1"/>
    </source>
</evidence>
<dbReference type="GeneID" id="77471706"/>